<reference evidence="2 3" key="1">
    <citation type="submission" date="2023-02" db="EMBL/GenBank/DDBJ databases">
        <title>LHISI_Scaffold_Assembly.</title>
        <authorList>
            <person name="Stuart O.P."/>
            <person name="Cleave R."/>
            <person name="Magrath M.J.L."/>
            <person name="Mikheyev A.S."/>
        </authorList>
    </citation>
    <scope>NUCLEOTIDE SEQUENCE [LARGE SCALE GENOMIC DNA]</scope>
    <source>
        <strain evidence="2">Daus_M_001</strain>
        <tissue evidence="2">Leg muscle</tissue>
    </source>
</reference>
<comment type="caution">
    <text evidence="2">The sequence shown here is derived from an EMBL/GenBank/DDBJ whole genome shotgun (WGS) entry which is preliminary data.</text>
</comment>
<evidence type="ECO:0000256" key="1">
    <source>
        <dbReference type="SAM" id="MobiDB-lite"/>
    </source>
</evidence>
<gene>
    <name evidence="2" type="ORF">PR048_016098</name>
</gene>
<feature type="region of interest" description="Disordered" evidence="1">
    <location>
        <begin position="1"/>
        <end position="39"/>
    </location>
</feature>
<accession>A0ABQ9HJC6</accession>
<dbReference type="Proteomes" id="UP001159363">
    <property type="component" value="Chromosome 4"/>
</dbReference>
<name>A0ABQ9HJC6_9NEOP</name>
<proteinExistence type="predicted"/>
<keyword evidence="3" id="KW-1185">Reference proteome</keyword>
<protein>
    <submittedName>
        <fullName evidence="2">Uncharacterized protein</fullName>
    </submittedName>
</protein>
<sequence length="104" mass="11586">MQKAFASLDQEKGAQNSSKQGQGNLHNQGQRTSLAHDDVPKQNLQLQYYQGTGVIFNAPDLQATPTISEAPDLPATEVREEVEAIVRKRLQITAERRSKLESLR</sequence>
<feature type="compositionally biased region" description="Polar residues" evidence="1">
    <location>
        <begin position="13"/>
        <end position="33"/>
    </location>
</feature>
<evidence type="ECO:0000313" key="2">
    <source>
        <dbReference type="EMBL" id="KAJ8884241.1"/>
    </source>
</evidence>
<evidence type="ECO:0000313" key="3">
    <source>
        <dbReference type="Proteomes" id="UP001159363"/>
    </source>
</evidence>
<dbReference type="EMBL" id="JARBHB010000005">
    <property type="protein sequence ID" value="KAJ8884241.1"/>
    <property type="molecule type" value="Genomic_DNA"/>
</dbReference>
<organism evidence="2 3">
    <name type="scientific">Dryococelus australis</name>
    <dbReference type="NCBI Taxonomy" id="614101"/>
    <lineage>
        <taxon>Eukaryota</taxon>
        <taxon>Metazoa</taxon>
        <taxon>Ecdysozoa</taxon>
        <taxon>Arthropoda</taxon>
        <taxon>Hexapoda</taxon>
        <taxon>Insecta</taxon>
        <taxon>Pterygota</taxon>
        <taxon>Neoptera</taxon>
        <taxon>Polyneoptera</taxon>
        <taxon>Phasmatodea</taxon>
        <taxon>Verophasmatodea</taxon>
        <taxon>Anareolatae</taxon>
        <taxon>Phasmatidae</taxon>
        <taxon>Eurycanthinae</taxon>
        <taxon>Dryococelus</taxon>
    </lineage>
</organism>